<keyword evidence="2" id="KW-0507">mRNA processing</keyword>
<feature type="compositionally biased region" description="Basic and acidic residues" evidence="5">
    <location>
        <begin position="833"/>
        <end position="846"/>
    </location>
</feature>
<dbReference type="GO" id="GO:0006397">
    <property type="term" value="P:mRNA processing"/>
    <property type="evidence" value="ECO:0007669"/>
    <property type="project" value="UniProtKB-KW"/>
</dbReference>
<comment type="caution">
    <text evidence="7">The sequence shown here is derived from an EMBL/GenBank/DDBJ whole genome shotgun (WGS) entry which is preliminary data.</text>
</comment>
<feature type="region of interest" description="Disordered" evidence="5">
    <location>
        <begin position="810"/>
        <end position="858"/>
    </location>
</feature>
<dbReference type="InterPro" id="IPR040169">
    <property type="entry name" value="SUGP1/2"/>
</dbReference>
<evidence type="ECO:0000256" key="5">
    <source>
        <dbReference type="SAM" id="MobiDB-lite"/>
    </source>
</evidence>
<evidence type="ECO:0000256" key="2">
    <source>
        <dbReference type="ARBA" id="ARBA00022664"/>
    </source>
</evidence>
<feature type="compositionally biased region" description="Basic and acidic residues" evidence="5">
    <location>
        <begin position="233"/>
        <end position="261"/>
    </location>
</feature>
<feature type="compositionally biased region" description="Basic and acidic residues" evidence="5">
    <location>
        <begin position="82"/>
        <end position="107"/>
    </location>
</feature>
<dbReference type="InterPro" id="IPR000061">
    <property type="entry name" value="Surp"/>
</dbReference>
<comment type="subcellular location">
    <subcellularLocation>
        <location evidence="1">Nucleus</location>
    </subcellularLocation>
</comment>
<dbReference type="InterPro" id="IPR000467">
    <property type="entry name" value="G_patch_dom"/>
</dbReference>
<feature type="compositionally biased region" description="Polar residues" evidence="5">
    <location>
        <begin position="157"/>
        <end position="166"/>
    </location>
</feature>
<feature type="region of interest" description="Disordered" evidence="5">
    <location>
        <begin position="82"/>
        <end position="210"/>
    </location>
</feature>
<feature type="compositionally biased region" description="Low complexity" evidence="5">
    <location>
        <begin position="39"/>
        <end position="54"/>
    </location>
</feature>
<feature type="compositionally biased region" description="Basic residues" evidence="5">
    <location>
        <begin position="933"/>
        <end position="942"/>
    </location>
</feature>
<gene>
    <name evidence="7" type="ORF">DPMN_106803</name>
</gene>
<dbReference type="PROSITE" id="PS50174">
    <property type="entry name" value="G_PATCH"/>
    <property type="match status" value="1"/>
</dbReference>
<dbReference type="AlphaFoldDB" id="A0A9D4QKD7"/>
<dbReference type="Gene3D" id="1.10.10.790">
    <property type="entry name" value="Surp module"/>
    <property type="match status" value="1"/>
</dbReference>
<dbReference type="InterPro" id="IPR035967">
    <property type="entry name" value="SWAP/Surp_sf"/>
</dbReference>
<dbReference type="EMBL" id="JAIWYP010000004">
    <property type="protein sequence ID" value="KAH3833492.1"/>
    <property type="molecule type" value="Genomic_DNA"/>
</dbReference>
<evidence type="ECO:0000313" key="7">
    <source>
        <dbReference type="EMBL" id="KAH3833492.1"/>
    </source>
</evidence>
<evidence type="ECO:0000313" key="8">
    <source>
        <dbReference type="Proteomes" id="UP000828390"/>
    </source>
</evidence>
<dbReference type="GO" id="GO:0003723">
    <property type="term" value="F:RNA binding"/>
    <property type="evidence" value="ECO:0007669"/>
    <property type="project" value="InterPro"/>
</dbReference>
<dbReference type="PANTHER" id="PTHR23340:SF0">
    <property type="entry name" value="SURP AND G-PATCH DOMAIN-CONTAINING PROTEIN 1 ISOFORM X1"/>
    <property type="match status" value="1"/>
</dbReference>
<keyword evidence="4" id="KW-0539">Nucleus</keyword>
<evidence type="ECO:0000256" key="3">
    <source>
        <dbReference type="ARBA" id="ARBA00023187"/>
    </source>
</evidence>
<feature type="region of interest" description="Disordered" evidence="5">
    <location>
        <begin position="21"/>
        <end position="68"/>
    </location>
</feature>
<dbReference type="GO" id="GO:0008380">
    <property type="term" value="P:RNA splicing"/>
    <property type="evidence" value="ECO:0007669"/>
    <property type="project" value="UniProtKB-KW"/>
</dbReference>
<keyword evidence="3" id="KW-0508">mRNA splicing</keyword>
<protein>
    <recommendedName>
        <fullName evidence="6">G-patch domain-containing protein</fullName>
    </recommendedName>
</protein>
<sequence>MMSHKKGLGFNKFTGQRAAGLGFHEEDSLAKNSHRDRPSPSSAPANPAFPAGPSLAGRGPSQAYTGSGYSITTYRDKMAQMNDQERIIEEKRRQIQARIDAKQKQAAKDLPLPAPAPKLPAIRMPGKSKPITPAKTVDTPKPNLLVNDGNFLERFKQMQQGGTLKSPSVDKHMDDSSKEKPDNPKTWIPGEVNRHKQQEEMHRKTEVPENLLHKHFRDKWESTSGRAERKYIFSSSKRTEDSWQDEGYRRSDRDRDEGGKEHKSKWNRNRSPSPKKSFLAQKDDQSAHMLQVKATLESVAMQQTVTEAIGMLKAAQPLPGPAFQQDIQEHLQLTGHAQLMTLPPGEASIQQILLSSQPGPSGEHLALHQLPQGPPPTLGPVQTVQIIQQPIQQMQMSMPQIQPSSQHIYVAAGPHLTQQTQLQLAHPQGPFTSPAPPVAQQQIVVSAPPPMQNLPPPGMQPQMQIQHPPLTHSPHQPLPLAPSPQPIGFHGGMQPAPISVSMSMAPPLDMPKSLAHVSMASSSGMYRMTSMSMAPPGEPHAAPMSTVTFTIAPPPLHSISHSHMHPIQPSVIQQQYNVPPPETISIQTGPVQMIDISQPPPQNLPQPPPQTIQLLPNTSQPPPFLSQVTVSSLSTPPPPFVSQAQGGPVPLIYSSQAPHFVSQPQLIETQPLMNPPHQIITHAPPQMQIHPSMSQAMPNMAQPPPSLTPHHTNLAPPHLSMSHPPPNVMPPVSTHYSMHNPTFVKQEPLDGFQPATSVQYTILPPPVFVKQEIQGFVEHQVPGGANEYTTVMGEYGPVMVKKFDLNVQRPVGGRPQVKSENAYDPAMPTEGDSPVKETNGEPDRKGNSQKRNSVSLPENPAAQEMIDSLAMMAACGGEDTISRIQEDAKVNPDLWFLSHTDSPEYKYFMSKLCELQSGSGAGAKDRDDSNSRSAKKRKRKSRWGPEEEKAVSEPAPQPLPQPHCVTLQEFSRRMVGSDTIDAEQLKQIREQREINMMYELILAQKKAHEAALMAELPGIKVKPKYEYDSDEETDEHGTWEHRNRMQEMEATRDWAEALTEAGRGKHHIGDFLPPDELERFMETFDALKAGRTPDYSDYKDFKIKCDNIGYQMLQKLGWKEGEGLGSEGQGITAPVNKGNVSVDGRGVGVERPDGLTKEDDEFDAYRKRMMLAYRFRPNPLNNPRRPYY</sequence>
<feature type="compositionally biased region" description="Basic and acidic residues" evidence="5">
    <location>
        <begin position="168"/>
        <end position="183"/>
    </location>
</feature>
<dbReference type="PANTHER" id="PTHR23340">
    <property type="entry name" value="ARGININE/SERINE RICH SPLICING FACTOR SF4/14"/>
    <property type="match status" value="1"/>
</dbReference>
<reference evidence="7" key="2">
    <citation type="submission" date="2020-11" db="EMBL/GenBank/DDBJ databases">
        <authorList>
            <person name="McCartney M.A."/>
            <person name="Auch B."/>
            <person name="Kono T."/>
            <person name="Mallez S."/>
            <person name="Becker A."/>
            <person name="Gohl D.M."/>
            <person name="Silverstein K.A.T."/>
            <person name="Koren S."/>
            <person name="Bechman K.B."/>
            <person name="Herman A."/>
            <person name="Abrahante J.E."/>
            <person name="Garbe J."/>
        </authorList>
    </citation>
    <scope>NUCLEOTIDE SEQUENCE</scope>
    <source>
        <strain evidence="7">Duluth1</strain>
        <tissue evidence="7">Whole animal</tissue>
    </source>
</reference>
<feature type="compositionally biased region" description="Basic and acidic residues" evidence="5">
    <location>
        <begin position="192"/>
        <end position="207"/>
    </location>
</feature>
<feature type="region of interest" description="Disordered" evidence="5">
    <location>
        <begin position="917"/>
        <end position="962"/>
    </location>
</feature>
<dbReference type="SUPFAM" id="SSF109905">
    <property type="entry name" value="Surp module (SWAP domain)"/>
    <property type="match status" value="1"/>
</dbReference>
<dbReference type="GO" id="GO:0005654">
    <property type="term" value="C:nucleoplasm"/>
    <property type="evidence" value="ECO:0007669"/>
    <property type="project" value="TreeGrafter"/>
</dbReference>
<dbReference type="Pfam" id="PF01805">
    <property type="entry name" value="Surp"/>
    <property type="match status" value="1"/>
</dbReference>
<reference evidence="7" key="1">
    <citation type="journal article" date="2019" name="bioRxiv">
        <title>The Genome of the Zebra Mussel, Dreissena polymorpha: A Resource for Invasive Species Research.</title>
        <authorList>
            <person name="McCartney M.A."/>
            <person name="Auch B."/>
            <person name="Kono T."/>
            <person name="Mallez S."/>
            <person name="Zhang Y."/>
            <person name="Obille A."/>
            <person name="Becker A."/>
            <person name="Abrahante J.E."/>
            <person name="Garbe J."/>
            <person name="Badalamenti J.P."/>
            <person name="Herman A."/>
            <person name="Mangelson H."/>
            <person name="Liachko I."/>
            <person name="Sullivan S."/>
            <person name="Sone E.D."/>
            <person name="Koren S."/>
            <person name="Silverstein K.A.T."/>
            <person name="Beckman K.B."/>
            <person name="Gohl D.M."/>
        </authorList>
    </citation>
    <scope>NUCLEOTIDE SEQUENCE</scope>
    <source>
        <strain evidence="7">Duluth1</strain>
        <tissue evidence="7">Whole animal</tissue>
    </source>
</reference>
<proteinExistence type="predicted"/>
<dbReference type="Proteomes" id="UP000828390">
    <property type="component" value="Unassembled WGS sequence"/>
</dbReference>
<feature type="region of interest" description="Disordered" evidence="5">
    <location>
        <begin position="233"/>
        <end position="284"/>
    </location>
</feature>
<feature type="domain" description="G-patch" evidence="6">
    <location>
        <begin position="1105"/>
        <end position="1152"/>
    </location>
</feature>
<accession>A0A9D4QKD7</accession>
<organism evidence="7 8">
    <name type="scientific">Dreissena polymorpha</name>
    <name type="common">Zebra mussel</name>
    <name type="synonym">Mytilus polymorpha</name>
    <dbReference type="NCBI Taxonomy" id="45954"/>
    <lineage>
        <taxon>Eukaryota</taxon>
        <taxon>Metazoa</taxon>
        <taxon>Spiralia</taxon>
        <taxon>Lophotrochozoa</taxon>
        <taxon>Mollusca</taxon>
        <taxon>Bivalvia</taxon>
        <taxon>Autobranchia</taxon>
        <taxon>Heteroconchia</taxon>
        <taxon>Euheterodonta</taxon>
        <taxon>Imparidentia</taxon>
        <taxon>Neoheterodontei</taxon>
        <taxon>Myida</taxon>
        <taxon>Dreissenoidea</taxon>
        <taxon>Dreissenidae</taxon>
        <taxon>Dreissena</taxon>
    </lineage>
</organism>
<evidence type="ECO:0000259" key="6">
    <source>
        <dbReference type="PROSITE" id="PS50174"/>
    </source>
</evidence>
<feature type="compositionally biased region" description="Basic and acidic residues" evidence="5">
    <location>
        <begin position="23"/>
        <end position="38"/>
    </location>
</feature>
<evidence type="ECO:0000256" key="1">
    <source>
        <dbReference type="ARBA" id="ARBA00004123"/>
    </source>
</evidence>
<evidence type="ECO:0000256" key="4">
    <source>
        <dbReference type="ARBA" id="ARBA00023242"/>
    </source>
</evidence>
<dbReference type="SMART" id="SM00443">
    <property type="entry name" value="G_patch"/>
    <property type="match status" value="1"/>
</dbReference>
<name>A0A9D4QKD7_DREPO</name>
<keyword evidence="8" id="KW-1185">Reference proteome</keyword>
<dbReference type="Pfam" id="PF01585">
    <property type="entry name" value="G-patch"/>
    <property type="match status" value="1"/>
</dbReference>